<dbReference type="EMBL" id="VFMM01000001">
    <property type="protein sequence ID" value="TQJ18101.1"/>
    <property type="molecule type" value="Genomic_DNA"/>
</dbReference>
<sequence>MKPTEFVKVNTQFWGEHLKGVAGHLPVSHRTELPGPMLFPRMMVLTETPDWNILELVGLSREYRTPEVRRQKLGSVEEYFGVGDGTAVMTLPGENLFKDATIATTAGRQALEERFPAAANVIGEEYVGPGEELLQFAPGNYSTFDRTLLVHTAGDSLRLHWVNFAIAIHRSEPADKYLDFLQSYSNARPHLDPIGTISLPIDPAVLKADPFESTYLAHGLQDSTVDGFLDTHEQILLSAFGATKLVREPALGELHPDFILERADGSHIVGRLELPVVDTTNGKKRRRVFRLPVQESAAELVTYAEYLKTADNRSQLKSKYDVDVTDPRLLLIVPSQETVTPAAGVEVVDYDTILRLHLA</sequence>
<comment type="caution">
    <text evidence="1">The sequence shown here is derived from an EMBL/GenBank/DDBJ whole genome shotgun (WGS) entry which is preliminary data.</text>
</comment>
<name>A0A542ERX7_9ACTN</name>
<proteinExistence type="predicted"/>
<gene>
    <name evidence="1" type="ORF">FB475_2235</name>
</gene>
<dbReference type="AlphaFoldDB" id="A0A542ERX7"/>
<reference evidence="1 2" key="1">
    <citation type="submission" date="2019-06" db="EMBL/GenBank/DDBJ databases">
        <title>Sequencing the genomes of 1000 actinobacteria strains.</title>
        <authorList>
            <person name="Klenk H.-P."/>
        </authorList>
    </citation>
    <scope>NUCLEOTIDE SEQUENCE [LARGE SCALE GENOMIC DNA]</scope>
    <source>
        <strain evidence="1 2">DSM 17305</strain>
    </source>
</reference>
<protein>
    <submittedName>
        <fullName evidence="1">Uncharacterized protein</fullName>
    </submittedName>
</protein>
<organism evidence="1 2">
    <name type="scientific">Kribbella jejuensis</name>
    <dbReference type="NCBI Taxonomy" id="236068"/>
    <lineage>
        <taxon>Bacteria</taxon>
        <taxon>Bacillati</taxon>
        <taxon>Actinomycetota</taxon>
        <taxon>Actinomycetes</taxon>
        <taxon>Propionibacteriales</taxon>
        <taxon>Kribbellaceae</taxon>
        <taxon>Kribbella</taxon>
    </lineage>
</organism>
<dbReference type="OrthoDB" id="7053908at2"/>
<dbReference type="RefSeq" id="WP_141855037.1">
    <property type="nucleotide sequence ID" value="NZ_BAAAKA010000045.1"/>
</dbReference>
<dbReference type="Proteomes" id="UP000316298">
    <property type="component" value="Unassembled WGS sequence"/>
</dbReference>
<accession>A0A542ERX7</accession>
<evidence type="ECO:0000313" key="1">
    <source>
        <dbReference type="EMBL" id="TQJ18101.1"/>
    </source>
</evidence>
<keyword evidence="2" id="KW-1185">Reference proteome</keyword>
<evidence type="ECO:0000313" key="2">
    <source>
        <dbReference type="Proteomes" id="UP000316298"/>
    </source>
</evidence>